<evidence type="ECO:0000256" key="2">
    <source>
        <dbReference type="ARBA" id="ARBA00022942"/>
    </source>
</evidence>
<comment type="subcellular location">
    <subcellularLocation>
        <location evidence="4">Cytoplasm</location>
    </subcellularLocation>
    <subcellularLocation>
        <location evidence="4">Nucleus</location>
    </subcellularLocation>
</comment>
<evidence type="ECO:0000256" key="4">
    <source>
        <dbReference type="PIRNR" id="PIRNR001213"/>
    </source>
</evidence>
<dbReference type="InterPro" id="IPR016295">
    <property type="entry name" value="Proteasome_beta4"/>
</dbReference>
<dbReference type="InterPro" id="IPR001353">
    <property type="entry name" value="Proteasome_sua/b"/>
</dbReference>
<dbReference type="Gene3D" id="3.60.20.10">
    <property type="entry name" value="Glutamine Phosphoribosylpyrophosphate, subunit 1, domain 1"/>
    <property type="match status" value="1"/>
</dbReference>
<dbReference type="PANTHER" id="PTHR32194">
    <property type="entry name" value="METALLOPROTEASE TLDD"/>
    <property type="match status" value="1"/>
</dbReference>
<dbReference type="InterPro" id="IPR029055">
    <property type="entry name" value="Ntn_hydrolases_N"/>
</dbReference>
<reference evidence="6" key="1">
    <citation type="submission" date="2018-11" db="EMBL/GenBank/DDBJ databases">
        <authorList>
            <consortium name="Pathogen Informatics"/>
        </authorList>
    </citation>
    <scope>NUCLEOTIDE SEQUENCE</scope>
</reference>
<keyword evidence="2 4" id="KW-0647">Proteasome</keyword>
<dbReference type="GO" id="GO:0005737">
    <property type="term" value="C:cytoplasm"/>
    <property type="evidence" value="ECO:0007669"/>
    <property type="project" value="UniProtKB-SubCell"/>
</dbReference>
<comment type="function">
    <text evidence="4">Non-catalytic component of the proteasome.</text>
</comment>
<dbReference type="PROSITE" id="PS00854">
    <property type="entry name" value="PROTEASOME_BETA_1"/>
    <property type="match status" value="1"/>
</dbReference>
<name>A0A3S5BBT2_9PLAT</name>
<evidence type="ECO:0000256" key="5">
    <source>
        <dbReference type="SAM" id="Phobius"/>
    </source>
</evidence>
<keyword evidence="3 4" id="KW-0539">Nucleus</keyword>
<dbReference type="PANTHER" id="PTHR32194:SF6">
    <property type="entry name" value="PROTEASOME SUBUNIT BETA"/>
    <property type="match status" value="1"/>
</dbReference>
<evidence type="ECO:0000256" key="3">
    <source>
        <dbReference type="ARBA" id="ARBA00023242"/>
    </source>
</evidence>
<organism evidence="6 7">
    <name type="scientific">Protopolystoma xenopodis</name>
    <dbReference type="NCBI Taxonomy" id="117903"/>
    <lineage>
        <taxon>Eukaryota</taxon>
        <taxon>Metazoa</taxon>
        <taxon>Spiralia</taxon>
        <taxon>Lophotrochozoa</taxon>
        <taxon>Platyhelminthes</taxon>
        <taxon>Monogenea</taxon>
        <taxon>Polyopisthocotylea</taxon>
        <taxon>Polystomatidea</taxon>
        <taxon>Polystomatidae</taxon>
        <taxon>Protopolystoma</taxon>
    </lineage>
</organism>
<dbReference type="CDD" id="cd03760">
    <property type="entry name" value="proteasome_beta_type_4"/>
    <property type="match status" value="1"/>
</dbReference>
<protein>
    <recommendedName>
        <fullName evidence="4">Proteasome subunit beta</fullName>
    </recommendedName>
</protein>
<comment type="similarity">
    <text evidence="4">Belongs to the peptidase T1B family.</text>
</comment>
<evidence type="ECO:0000313" key="7">
    <source>
        <dbReference type="Proteomes" id="UP000784294"/>
    </source>
</evidence>
<keyword evidence="1 4" id="KW-0963">Cytoplasm</keyword>
<dbReference type="GO" id="GO:0019774">
    <property type="term" value="C:proteasome core complex, beta-subunit complex"/>
    <property type="evidence" value="ECO:0007669"/>
    <property type="project" value="UniProtKB-UniRule"/>
</dbReference>
<feature type="transmembrane region" description="Helical" evidence="5">
    <location>
        <begin position="12"/>
        <end position="35"/>
    </location>
</feature>
<dbReference type="Pfam" id="PF00227">
    <property type="entry name" value="Proteasome"/>
    <property type="match status" value="1"/>
</dbReference>
<accession>A0A3S5BBT2</accession>
<dbReference type="InterPro" id="IPR023333">
    <property type="entry name" value="Proteasome_suB-type"/>
</dbReference>
<dbReference type="EMBL" id="CAAALY010262578">
    <property type="protein sequence ID" value="VEL39800.1"/>
    <property type="molecule type" value="Genomic_DNA"/>
</dbReference>
<keyword evidence="5" id="KW-0472">Membrane</keyword>
<dbReference type="InterPro" id="IPR016050">
    <property type="entry name" value="Proteasome_bsu_CS"/>
</dbReference>
<comment type="caution">
    <text evidence="6">The sequence shown here is derived from an EMBL/GenBank/DDBJ whole genome shotgun (WGS) entry which is preliminary data.</text>
</comment>
<keyword evidence="5" id="KW-1133">Transmembrane helix</keyword>
<evidence type="ECO:0000313" key="6">
    <source>
        <dbReference type="EMBL" id="VEL39800.1"/>
    </source>
</evidence>
<keyword evidence="7" id="KW-1185">Reference proteome</keyword>
<proteinExistence type="inferred from homology"/>
<keyword evidence="5" id="KW-0812">Transmembrane</keyword>
<sequence length="283" mass="31261">MRQYQKIDDLHLLAIINAYFIILFNAAAVFSQMFADCTAPMNFPLPSHSPYVNDGKKNTMSPSCAGTSALGIKFKDGVIIAADTVVSYGSLARFMGFDRVIKVNDSTAMAFSGDIADFQLVKRRIEEYTHEEALLADGFTLSPSALHSWITRVLYNRRSSLNPLWNSYVVGGIEPTGVPFLGFCNMIGVAFPEDVVATGFGAFLAIPPLRRAIEEKANSDYAKLEESDALEAITDGMRLLFYRDTKAFNEYTLAIVRSSGVEIRGPLKLVTDWDIAEYVAGYE</sequence>
<dbReference type="AlphaFoldDB" id="A0A3S5BBT2"/>
<gene>
    <name evidence="6" type="ORF">PXEA_LOCUS33240</name>
</gene>
<dbReference type="Proteomes" id="UP000784294">
    <property type="component" value="Unassembled WGS sequence"/>
</dbReference>
<dbReference type="PIRSF" id="PIRSF001213">
    <property type="entry name" value="Psome_endopept_beta"/>
    <property type="match status" value="1"/>
</dbReference>
<dbReference type="OrthoDB" id="7854943at2759"/>
<dbReference type="SUPFAM" id="SSF56235">
    <property type="entry name" value="N-terminal nucleophile aminohydrolases (Ntn hydrolases)"/>
    <property type="match status" value="1"/>
</dbReference>
<evidence type="ECO:0000256" key="1">
    <source>
        <dbReference type="ARBA" id="ARBA00022490"/>
    </source>
</evidence>
<dbReference type="GO" id="GO:0051603">
    <property type="term" value="P:proteolysis involved in protein catabolic process"/>
    <property type="evidence" value="ECO:0007669"/>
    <property type="project" value="InterPro"/>
</dbReference>
<dbReference type="PROSITE" id="PS51476">
    <property type="entry name" value="PROTEASOME_BETA_2"/>
    <property type="match status" value="1"/>
</dbReference>
<dbReference type="GO" id="GO:0005634">
    <property type="term" value="C:nucleus"/>
    <property type="evidence" value="ECO:0007669"/>
    <property type="project" value="UniProtKB-SubCell"/>
</dbReference>